<comment type="similarity">
    <text evidence="1">Belongs to the UbiK family.</text>
</comment>
<keyword evidence="1" id="KW-0963">Cytoplasm</keyword>
<keyword evidence="1" id="KW-0831">Ubiquinone biosynthesis</keyword>
<keyword evidence="3" id="KW-1185">Reference proteome</keyword>
<protein>
    <recommendedName>
        <fullName evidence="1">Ubiquinone biosynthesis accessory factor UbiK</fullName>
    </recommendedName>
</protein>
<dbReference type="KEGG" id="tbn:TBH_C2556"/>
<proteinExistence type="inferred from homology"/>
<dbReference type="EMBL" id="AP012273">
    <property type="protein sequence ID" value="BAO45462.1"/>
    <property type="molecule type" value="Genomic_DNA"/>
</dbReference>
<evidence type="ECO:0000256" key="1">
    <source>
        <dbReference type="HAMAP-Rule" id="MF_02216"/>
    </source>
</evidence>
<dbReference type="PANTHER" id="PTHR38040:SF1">
    <property type="entry name" value="UBIQUINONE BIOSYNTHESIS ACCESSORY FACTOR UBIK"/>
    <property type="match status" value="1"/>
</dbReference>
<feature type="coiled-coil region" evidence="1">
    <location>
        <begin position="52"/>
        <end position="79"/>
    </location>
</feature>
<organism evidence="2 3">
    <name type="scientific">Thiolapillus brandeum</name>
    <dbReference type="NCBI Taxonomy" id="1076588"/>
    <lineage>
        <taxon>Bacteria</taxon>
        <taxon>Pseudomonadati</taxon>
        <taxon>Pseudomonadota</taxon>
        <taxon>Gammaproteobacteria</taxon>
        <taxon>Chromatiales</taxon>
        <taxon>Sedimenticolaceae</taxon>
        <taxon>Thiolapillus</taxon>
    </lineage>
</organism>
<dbReference type="GO" id="GO:0005829">
    <property type="term" value="C:cytosol"/>
    <property type="evidence" value="ECO:0007669"/>
    <property type="project" value="TreeGrafter"/>
</dbReference>
<dbReference type="RefSeq" id="WP_041069130.1">
    <property type="nucleotide sequence ID" value="NZ_AP012273.1"/>
</dbReference>
<dbReference type="HAMAP" id="MF_02216">
    <property type="entry name" value="UbiK"/>
    <property type="match status" value="1"/>
</dbReference>
<gene>
    <name evidence="1" type="primary">ubiK</name>
    <name evidence="2" type="ORF">TBH_C2556</name>
</gene>
<name>A0A7U6GKV8_9GAMM</name>
<comment type="subcellular location">
    <subcellularLocation>
        <location evidence="1">Cytoplasm</location>
    </subcellularLocation>
</comment>
<dbReference type="NCBIfam" id="NF047835">
    <property type="entry name" value="UbiqAccUbiK"/>
    <property type="match status" value="1"/>
</dbReference>
<dbReference type="UniPathway" id="UPA00232"/>
<dbReference type="Proteomes" id="UP000031631">
    <property type="component" value="Chromosome"/>
</dbReference>
<reference evidence="2 3" key="1">
    <citation type="journal article" date="2014" name="PLoS ONE">
        <title>Physiological and genomic features of a novel sulfur-oxidizing gammaproteobacterium belonging to a previously uncultivated symbiotic lineage isolated from a hydrothermal vent.</title>
        <authorList>
            <person name="Nunoura T."/>
            <person name="Takaki Y."/>
            <person name="Kazama H."/>
            <person name="Kakuta J."/>
            <person name="Shimamura S."/>
            <person name="Makita H."/>
            <person name="Hirai M."/>
            <person name="Miyazaki M."/>
            <person name="Takai K."/>
        </authorList>
    </citation>
    <scope>NUCLEOTIDE SEQUENCE [LARGE SCALE GENOMIC DNA]</scope>
    <source>
        <strain evidence="2 3">Hiromi1</strain>
    </source>
</reference>
<dbReference type="InterPro" id="IPR007475">
    <property type="entry name" value="UbiK"/>
</dbReference>
<dbReference type="Pfam" id="PF04380">
    <property type="entry name" value="BMFP"/>
    <property type="match status" value="1"/>
</dbReference>
<keyword evidence="1" id="KW-0175">Coiled coil</keyword>
<dbReference type="OrthoDB" id="5297354at2"/>
<dbReference type="PANTHER" id="PTHR38040">
    <property type="entry name" value="UBIQUINONE BIOSYNTHESIS ACCESSORY FACTOR UBIK"/>
    <property type="match status" value="1"/>
</dbReference>
<comment type="pathway">
    <text evidence="1">Cofactor biosynthesis; ubiquinone biosynthesis.</text>
</comment>
<comment type="function">
    <text evidence="1">Required for efficient ubiquinone (coenzyme Q) biosynthesis. UbiK is probably an accessory factor of Ubi enzymes and facilitates ubiquinone biosynthesis by acting as an assembly factor, a targeting factor, or both.</text>
</comment>
<evidence type="ECO:0000313" key="2">
    <source>
        <dbReference type="EMBL" id="BAO45462.1"/>
    </source>
</evidence>
<dbReference type="GO" id="GO:0006744">
    <property type="term" value="P:ubiquinone biosynthetic process"/>
    <property type="evidence" value="ECO:0007669"/>
    <property type="project" value="UniProtKB-UniRule"/>
</dbReference>
<dbReference type="AlphaFoldDB" id="A0A7U6GKV8"/>
<sequence>MIDPKILDELSSKVSQTLPKGLQALQGDLQHNLRSSLESALARLNLVTREEFDVQTAVLARTREKLQALEKQVAELEQKLNNP</sequence>
<accession>A0A7U6GKV8</accession>
<evidence type="ECO:0000313" key="3">
    <source>
        <dbReference type="Proteomes" id="UP000031631"/>
    </source>
</evidence>